<dbReference type="AlphaFoldDB" id="A0A560HTI3"/>
<comment type="caution">
    <text evidence="1">The sequence shown here is derived from an EMBL/GenBank/DDBJ whole genome shotgun (WGS) entry which is preliminary data.</text>
</comment>
<proteinExistence type="predicted"/>
<accession>A0A560HTI3</accession>
<reference evidence="1 2" key="1">
    <citation type="submission" date="2019-06" db="EMBL/GenBank/DDBJ databases">
        <title>Genomic Encyclopedia of Type Strains, Phase IV (KMG-V): Genome sequencing to study the core and pangenomes of soil and plant-associated prokaryotes.</title>
        <authorList>
            <person name="Whitman W."/>
        </authorList>
    </citation>
    <scope>NUCLEOTIDE SEQUENCE [LARGE SCALE GENOMIC DNA]</scope>
    <source>
        <strain evidence="1 2">BR 11140</strain>
    </source>
</reference>
<protein>
    <submittedName>
        <fullName evidence="1">Uncharacterized protein</fullName>
    </submittedName>
</protein>
<evidence type="ECO:0000313" key="2">
    <source>
        <dbReference type="Proteomes" id="UP000318050"/>
    </source>
</evidence>
<sequence length="38" mass="3755">MRTNGLGGDTLPFGAVPAPLSNGLPLGAYAQGRTSLLA</sequence>
<dbReference type="EMBL" id="VITT01000024">
    <property type="protein sequence ID" value="TWB49918.1"/>
    <property type="molecule type" value="Genomic_DNA"/>
</dbReference>
<name>A0A560HTI3_9PROT</name>
<gene>
    <name evidence="1" type="ORF">FBZ92_12420</name>
</gene>
<evidence type="ECO:0000313" key="1">
    <source>
        <dbReference type="EMBL" id="TWB49918.1"/>
    </source>
</evidence>
<organism evidence="1 2">
    <name type="scientific">Nitrospirillum amazonense</name>
    <dbReference type="NCBI Taxonomy" id="28077"/>
    <lineage>
        <taxon>Bacteria</taxon>
        <taxon>Pseudomonadati</taxon>
        <taxon>Pseudomonadota</taxon>
        <taxon>Alphaproteobacteria</taxon>
        <taxon>Rhodospirillales</taxon>
        <taxon>Azospirillaceae</taxon>
        <taxon>Nitrospirillum</taxon>
    </lineage>
</organism>
<dbReference type="Proteomes" id="UP000318050">
    <property type="component" value="Unassembled WGS sequence"/>
</dbReference>